<sequence>MQKIFIYLSCIMSFFIYMPGIVLANQDPLSREVLELKALIMEMKDDYEARINEMQDKITKLSEQKFIEEEEAELEKELESLFIDKDEQAVSSVLDIQAAPGRFTGGGMFQNLMMDISLIGDSIANVTWPEKSIDTGRAGSPFAENEFADRISLREAEQGIMGVLDPFARADFFFSFEDGGAPTIEEGFVTWLYLPFGLQAKTGIFKTSFGKMNRTHRPEISQIDYPSPIKNFLGEEGQSEPGISISKMLPNPWDIYSELTGEILTPSDEGVKGRDQIYLAHLKNFFAVTDSSSIELGLSFQTRDISDTDDATLTKRNFRQTMEGVDLTYRWDPPGQNLYKSFIWQTEFFASQREAGSFDEAGSTVDVKDINSLGFYTFAEYQLTQRLFAGMRFDYSQFPTNDKDSEWSISPYLTFWQSEFTRLRLEYTHSERNSVTMPVEEGDNSLTLQATFTLGAHRPHPF</sequence>
<reference evidence="2" key="1">
    <citation type="journal article" date="2021" name="ISME J.">
        <title>Fine-scale metabolic discontinuity in a stratified prokaryote microbiome of a Red Sea deep halocline.</title>
        <authorList>
            <person name="Michoud G."/>
            <person name="Ngugi D.K."/>
            <person name="Barozzi A."/>
            <person name="Merlino G."/>
            <person name="Calleja M.L."/>
            <person name="Delgado-Huertas A."/>
            <person name="Moran X.A.G."/>
            <person name="Daffonchio D."/>
        </authorList>
    </citation>
    <scope>NUCLEOTIDE SEQUENCE</scope>
    <source>
        <strain evidence="2">SuakinDeep_MAG55_1</strain>
    </source>
</reference>
<dbReference type="Proteomes" id="UP000722750">
    <property type="component" value="Unassembled WGS sequence"/>
</dbReference>
<comment type="caution">
    <text evidence="2">The sequence shown here is derived from an EMBL/GenBank/DDBJ whole genome shotgun (WGS) entry which is preliminary data.</text>
</comment>
<gene>
    <name evidence="2" type="ORF">MAG551_00402</name>
</gene>
<dbReference type="SUPFAM" id="SSF56935">
    <property type="entry name" value="Porins"/>
    <property type="match status" value="1"/>
</dbReference>
<dbReference type="AlphaFoldDB" id="A0A941VZS8"/>
<protein>
    <recommendedName>
        <fullName evidence="4">Zinc-regulated TonB-dependent outer membrane receptor</fullName>
    </recommendedName>
</protein>
<feature type="coiled-coil region" evidence="1">
    <location>
        <begin position="37"/>
        <end position="84"/>
    </location>
</feature>
<evidence type="ECO:0000313" key="2">
    <source>
        <dbReference type="EMBL" id="MBS1257360.1"/>
    </source>
</evidence>
<keyword evidence="1" id="KW-0175">Coiled coil</keyword>
<name>A0A941VZS8_9BACT</name>
<evidence type="ECO:0000256" key="1">
    <source>
        <dbReference type="SAM" id="Coils"/>
    </source>
</evidence>
<dbReference type="EMBL" id="JAANXD010000020">
    <property type="protein sequence ID" value="MBS1257360.1"/>
    <property type="molecule type" value="Genomic_DNA"/>
</dbReference>
<evidence type="ECO:0000313" key="3">
    <source>
        <dbReference type="Proteomes" id="UP000722750"/>
    </source>
</evidence>
<evidence type="ECO:0008006" key="4">
    <source>
        <dbReference type="Google" id="ProtNLM"/>
    </source>
</evidence>
<accession>A0A941VZS8</accession>
<organism evidence="2 3">
    <name type="scientific">Candidatus Scalindua arabica</name>
    <dbReference type="NCBI Taxonomy" id="1127984"/>
    <lineage>
        <taxon>Bacteria</taxon>
        <taxon>Pseudomonadati</taxon>
        <taxon>Planctomycetota</taxon>
        <taxon>Candidatus Brocadiia</taxon>
        <taxon>Candidatus Brocadiales</taxon>
        <taxon>Candidatus Scalinduaceae</taxon>
        <taxon>Candidatus Scalindua</taxon>
    </lineage>
</organism>
<proteinExistence type="predicted"/>